<sequence>MNSSVKSRRNHYLTLKLTALVDACLETRFICDEIEWLNFWPFISQFTHRNIKAQIGNLNQIKTDVGRSRAWLRLTLNDGLLSNYINAICNEISLVKRYYHSNAYLLDVEQMDVFRTSVANLCKLPFNLPVNAVLLNAWTETPLKYAGYSTDGKIALPKDEQNRILFFDRSSGMISVEAIDENEDVELASEALDDNEQNSVDAFLECESLCTSEFSSSTVASCSSKIHAPKSINVIGRPLFPGKNDSFTYPDSESRKSSPCSTFTDRKLGVDNDGKLFDERFMQILNAVTPSGPVKNVLVDNTTKNERTLKKIHEENTKSERMSEIKGPNDSELKDQVIEIDPQSRNVLSHKEEFSDRSSSQNGRCSTEIESDPVSSSESQTIRPDDEEDHGADADQSSSGESEANALGSPYPHGNSLLGKRGWSCGALAFQNNNDQSETPTNQIFSTSPIGTAFSSGKLSNSLLRQNSTEEPPPANFTETVYRVFNSTISKFVIITNETTEGVSGIKDRVVGCTDSPLQPLDEKSSGFIDSSSPEAACKADKNSCLESVEESAERYILVEKPWNNLEPAENVFRNSCLTKFSHEVGLSDQDFKCFCCRKGIGLLFGPYRICEFDGRYYCSECHLNEESAIPYRVAMNWDFKTRKVCRASKAFLDFIADQPLLKLDDLNPYLIDVVQRIAQVRKLRLQLSFAAMYLLTCRETVADDFKKRVYPKEYYYEDVDLYSLNDFKKLSKGLLAKQIKSLIDYTTKHILKSCRLCANKAYLCEICHSQQGIYPFQFDIAKRGVQQSRIYEKGTAAALPALPLIPLLCDRCYSVYHKTCWTKQPCPKCIRRRLHSQSTHDGSIDMLHFL</sequence>
<evidence type="ECO:0000256" key="7">
    <source>
        <dbReference type="ARBA" id="ARBA00022833"/>
    </source>
</evidence>
<dbReference type="SMART" id="SM01175">
    <property type="entry name" value="DUF4206"/>
    <property type="match status" value="1"/>
</dbReference>
<dbReference type="OMA" id="TCREPII"/>
<dbReference type="AlphaFoldDB" id="A0A915K6M2"/>
<evidence type="ECO:0000256" key="8">
    <source>
        <dbReference type="ARBA" id="ARBA00023006"/>
    </source>
</evidence>
<dbReference type="PANTHER" id="PTHR12326:SF12">
    <property type="entry name" value="PLECKSTRIN HOMOLOGY AND RUN DOMAIN CONTAINING M1"/>
    <property type="match status" value="1"/>
</dbReference>
<protein>
    <submittedName>
        <fullName evidence="12">RUN domain-containing protein</fullName>
    </submittedName>
</protein>
<dbReference type="SUPFAM" id="SSF140741">
    <property type="entry name" value="RUN domain-like"/>
    <property type="match status" value="1"/>
</dbReference>
<keyword evidence="2" id="KW-0597">Phosphoprotein</keyword>
<dbReference type="Proteomes" id="UP000887565">
    <property type="component" value="Unplaced"/>
</dbReference>
<feature type="compositionally biased region" description="Polar residues" evidence="9">
    <location>
        <begin position="373"/>
        <end position="382"/>
    </location>
</feature>
<evidence type="ECO:0000256" key="6">
    <source>
        <dbReference type="ARBA" id="ARBA00022771"/>
    </source>
</evidence>
<dbReference type="InterPro" id="IPR025258">
    <property type="entry name" value="RH_dom"/>
</dbReference>
<dbReference type="PANTHER" id="PTHR12326">
    <property type="entry name" value="PLECKSTRIN HOMOLOGY DOMAIN CONTAINING PROTEIN"/>
    <property type="match status" value="1"/>
</dbReference>
<dbReference type="Pfam" id="PF02759">
    <property type="entry name" value="RUN"/>
    <property type="match status" value="1"/>
</dbReference>
<feature type="region of interest" description="Disordered" evidence="9">
    <location>
        <begin position="308"/>
        <end position="415"/>
    </location>
</feature>
<dbReference type="GO" id="GO:0008270">
    <property type="term" value="F:zinc ion binding"/>
    <property type="evidence" value="ECO:0007669"/>
    <property type="project" value="UniProtKB-KW"/>
</dbReference>
<keyword evidence="6" id="KW-0863">Zinc-finger</keyword>
<proteinExistence type="predicted"/>
<reference evidence="12" key="1">
    <citation type="submission" date="2022-11" db="UniProtKB">
        <authorList>
            <consortium name="WormBaseParasite"/>
        </authorList>
    </citation>
    <scope>IDENTIFICATION</scope>
</reference>
<evidence type="ECO:0000313" key="11">
    <source>
        <dbReference type="Proteomes" id="UP000887565"/>
    </source>
</evidence>
<evidence type="ECO:0000256" key="4">
    <source>
        <dbReference type="ARBA" id="ARBA00022737"/>
    </source>
</evidence>
<dbReference type="InterPro" id="IPR004012">
    <property type="entry name" value="Run_dom"/>
</dbReference>
<keyword evidence="5" id="KW-0967">Endosome</keyword>
<evidence type="ECO:0000256" key="9">
    <source>
        <dbReference type="SAM" id="MobiDB-lite"/>
    </source>
</evidence>
<dbReference type="WBParaSite" id="nRc.2.0.1.t33532-RA">
    <property type="protein sequence ID" value="nRc.2.0.1.t33532-RA"/>
    <property type="gene ID" value="nRc.2.0.1.g33532"/>
</dbReference>
<dbReference type="SMART" id="SM00593">
    <property type="entry name" value="RUN"/>
    <property type="match status" value="1"/>
</dbReference>
<dbReference type="Gene3D" id="1.20.58.900">
    <property type="match status" value="1"/>
</dbReference>
<feature type="compositionally biased region" description="Basic and acidic residues" evidence="9">
    <location>
        <begin position="308"/>
        <end position="337"/>
    </location>
</feature>
<keyword evidence="3" id="KW-0479">Metal-binding</keyword>
<evidence type="ECO:0000256" key="2">
    <source>
        <dbReference type="ARBA" id="ARBA00022553"/>
    </source>
</evidence>
<dbReference type="PROSITE" id="PS50826">
    <property type="entry name" value="RUN"/>
    <property type="match status" value="1"/>
</dbReference>
<evidence type="ECO:0000313" key="12">
    <source>
        <dbReference type="WBParaSite" id="nRc.2.0.1.t33532-RA"/>
    </source>
</evidence>
<dbReference type="GO" id="GO:0005770">
    <property type="term" value="C:late endosome"/>
    <property type="evidence" value="ECO:0007669"/>
    <property type="project" value="UniProtKB-SubCell"/>
</dbReference>
<dbReference type="GO" id="GO:0006914">
    <property type="term" value="P:autophagy"/>
    <property type="evidence" value="ECO:0007669"/>
    <property type="project" value="UniProtKB-KW"/>
</dbReference>
<comment type="subcellular location">
    <subcellularLocation>
        <location evidence="1">Late endosome</location>
    </subcellularLocation>
</comment>
<evidence type="ECO:0000256" key="1">
    <source>
        <dbReference type="ARBA" id="ARBA00004603"/>
    </source>
</evidence>
<feature type="domain" description="RUN" evidence="10">
    <location>
        <begin position="1"/>
        <end position="133"/>
    </location>
</feature>
<dbReference type="InterPro" id="IPR051366">
    <property type="entry name" value="DEF8"/>
</dbReference>
<dbReference type="InterPro" id="IPR037213">
    <property type="entry name" value="Run_dom_sf"/>
</dbReference>
<keyword evidence="8" id="KW-0072">Autophagy</keyword>
<name>A0A915K6M2_ROMCU</name>
<organism evidence="11 12">
    <name type="scientific">Romanomermis culicivorax</name>
    <name type="common">Nematode worm</name>
    <dbReference type="NCBI Taxonomy" id="13658"/>
    <lineage>
        <taxon>Eukaryota</taxon>
        <taxon>Metazoa</taxon>
        <taxon>Ecdysozoa</taxon>
        <taxon>Nematoda</taxon>
        <taxon>Enoplea</taxon>
        <taxon>Dorylaimia</taxon>
        <taxon>Mermithida</taxon>
        <taxon>Mermithoidea</taxon>
        <taxon>Mermithidae</taxon>
        <taxon>Romanomermis</taxon>
    </lineage>
</organism>
<keyword evidence="11" id="KW-1185">Reference proteome</keyword>
<keyword evidence="7" id="KW-0862">Zinc</keyword>
<dbReference type="Pfam" id="PF13901">
    <property type="entry name" value="RH_dom"/>
    <property type="match status" value="1"/>
</dbReference>
<evidence type="ECO:0000256" key="5">
    <source>
        <dbReference type="ARBA" id="ARBA00022753"/>
    </source>
</evidence>
<accession>A0A915K6M2</accession>
<evidence type="ECO:0000256" key="3">
    <source>
        <dbReference type="ARBA" id="ARBA00022723"/>
    </source>
</evidence>
<keyword evidence="4" id="KW-0677">Repeat</keyword>
<evidence type="ECO:0000259" key="10">
    <source>
        <dbReference type="PROSITE" id="PS50826"/>
    </source>
</evidence>